<reference evidence="12" key="2">
    <citation type="journal article" date="2023" name="IMA Fungus">
        <title>Comparative genomic study of the Penicillium genus elucidates a diverse pangenome and 15 lateral gene transfer events.</title>
        <authorList>
            <person name="Petersen C."/>
            <person name="Sorensen T."/>
            <person name="Nielsen M.R."/>
            <person name="Sondergaard T.E."/>
            <person name="Sorensen J.L."/>
            <person name="Fitzpatrick D.A."/>
            <person name="Frisvad J.C."/>
            <person name="Nielsen K.L."/>
        </authorList>
    </citation>
    <scope>NUCLEOTIDE SEQUENCE</scope>
    <source>
        <strain evidence="12">IBT 15544</strain>
    </source>
</reference>
<keyword evidence="3 10" id="KW-0378">Hydrolase</keyword>
<dbReference type="GO" id="GO:0008810">
    <property type="term" value="F:cellulase activity"/>
    <property type="evidence" value="ECO:0007669"/>
    <property type="project" value="UniProtKB-EC"/>
</dbReference>
<evidence type="ECO:0000256" key="9">
    <source>
        <dbReference type="ARBA" id="ARBA00025192"/>
    </source>
</evidence>
<dbReference type="EMBL" id="JAPQKR010000008">
    <property type="protein sequence ID" value="KAJ5212531.1"/>
    <property type="molecule type" value="Genomic_DNA"/>
</dbReference>
<keyword evidence="8 10" id="KW-0624">Polysaccharide degradation</keyword>
<protein>
    <recommendedName>
        <fullName evidence="10">Glucanase</fullName>
        <ecNumber evidence="10">3.2.1.-</ecNumber>
    </recommendedName>
</protein>
<dbReference type="PANTHER" id="PTHR33753">
    <property type="entry name" value="1,4-BETA-D-GLUCAN CELLOBIOHYDROLASE B"/>
    <property type="match status" value="1"/>
</dbReference>
<keyword evidence="6" id="KW-0119">Carbohydrate metabolism</keyword>
<dbReference type="CDD" id="cd07999">
    <property type="entry name" value="GH7_CBH_EG"/>
    <property type="match status" value="1"/>
</dbReference>
<dbReference type="GeneID" id="83178540"/>
<dbReference type="InterPro" id="IPR037019">
    <property type="entry name" value="Glyco_hydro_7_sf"/>
</dbReference>
<evidence type="ECO:0000313" key="13">
    <source>
        <dbReference type="Proteomes" id="UP001150904"/>
    </source>
</evidence>
<dbReference type="PRINTS" id="PR00734">
    <property type="entry name" value="GLHYDRLASE7"/>
</dbReference>
<dbReference type="EC" id="3.2.1.-" evidence="10"/>
<keyword evidence="7 10" id="KW-0326">Glycosidase</keyword>
<evidence type="ECO:0000256" key="3">
    <source>
        <dbReference type="ARBA" id="ARBA00022801"/>
    </source>
</evidence>
<organism evidence="12 13">
    <name type="scientific">Penicillium cinerascens</name>
    <dbReference type="NCBI Taxonomy" id="70096"/>
    <lineage>
        <taxon>Eukaryota</taxon>
        <taxon>Fungi</taxon>
        <taxon>Dikarya</taxon>
        <taxon>Ascomycota</taxon>
        <taxon>Pezizomycotina</taxon>
        <taxon>Eurotiomycetes</taxon>
        <taxon>Eurotiomycetidae</taxon>
        <taxon>Eurotiales</taxon>
        <taxon>Aspergillaceae</taxon>
        <taxon>Penicillium</taxon>
    </lineage>
</organism>
<comment type="similarity">
    <text evidence="2 10">Belongs to the glycosyl hydrolase 7 (cellulase C) family.</text>
</comment>
<comment type="caution">
    <text evidence="12">The sequence shown here is derived from an EMBL/GenBank/DDBJ whole genome shotgun (WGS) entry which is preliminary data.</text>
</comment>
<name>A0A9W9N3I5_9EURO</name>
<evidence type="ECO:0000256" key="7">
    <source>
        <dbReference type="ARBA" id="ARBA00023295"/>
    </source>
</evidence>
<evidence type="ECO:0000256" key="8">
    <source>
        <dbReference type="ARBA" id="ARBA00023326"/>
    </source>
</evidence>
<keyword evidence="11" id="KW-0732">Signal</keyword>
<dbReference type="GO" id="GO:0030245">
    <property type="term" value="P:cellulose catabolic process"/>
    <property type="evidence" value="ECO:0007669"/>
    <property type="project" value="UniProtKB-KW"/>
</dbReference>
<keyword evidence="5" id="KW-0325">Glycoprotein</keyword>
<dbReference type="InterPro" id="IPR001722">
    <property type="entry name" value="Glyco_hydro_7"/>
</dbReference>
<dbReference type="InterPro" id="IPR013320">
    <property type="entry name" value="ConA-like_dom_sf"/>
</dbReference>
<evidence type="ECO:0000256" key="11">
    <source>
        <dbReference type="SAM" id="SignalP"/>
    </source>
</evidence>
<reference evidence="12" key="1">
    <citation type="submission" date="2022-12" db="EMBL/GenBank/DDBJ databases">
        <authorList>
            <person name="Petersen C."/>
        </authorList>
    </citation>
    <scope>NUCLEOTIDE SEQUENCE</scope>
    <source>
        <strain evidence="12">IBT 15544</strain>
    </source>
</reference>
<sequence length="415" mass="44522">MTRILLLAVAILHLVHAQQIGTPDIHPKLQTWKCTKKHGCTKQATSVVLDALSHPLHLVGNAGISCGDWSGLNKSLCSTDSDCAQNCILDGVDYASYGVSTKDDKLVLHQYIQSHNETTVASPRVYLLDESGKNYDMLRLLNQELSFDVDVSSLVCGMNGALYLSEMSRSGGRSDLNPAGAQYGTGYCDVQCPATAFIDGVANVDADGACCNEMDLWEANAVSTGYTAHACNISRLYECSGDECGSEGVCDKSGCGFNPYALGDHDYYGYRKVVDTSKRFTVVTQFVTDDGSEGGSLREIRRLYVQDGKVIQNAVVEVSGSDIDSLTDGSCSTSASRFQQLGGLKQMGKALSRGMVLIFSIWNDSGAFMNWLDSGSAGPCNSTAGNPKLIQAQHPGTSVTFSNIRWGDIGSTYVH</sequence>
<dbReference type="Pfam" id="PF00840">
    <property type="entry name" value="Glyco_hydro_7"/>
    <property type="match status" value="1"/>
</dbReference>
<keyword evidence="4 10" id="KW-0136">Cellulose degradation</keyword>
<dbReference type="SUPFAM" id="SSF49899">
    <property type="entry name" value="Concanavalin A-like lectins/glucanases"/>
    <property type="match status" value="1"/>
</dbReference>
<evidence type="ECO:0000256" key="2">
    <source>
        <dbReference type="ARBA" id="ARBA00006044"/>
    </source>
</evidence>
<dbReference type="RefSeq" id="XP_058310701.1">
    <property type="nucleotide sequence ID" value="XM_058451239.1"/>
</dbReference>
<evidence type="ECO:0000256" key="4">
    <source>
        <dbReference type="ARBA" id="ARBA00023001"/>
    </source>
</evidence>
<dbReference type="Gene3D" id="2.70.100.10">
    <property type="entry name" value="Glycoside hydrolase, family 7, domain"/>
    <property type="match status" value="1"/>
</dbReference>
<evidence type="ECO:0000256" key="6">
    <source>
        <dbReference type="ARBA" id="ARBA00023277"/>
    </source>
</evidence>
<evidence type="ECO:0000256" key="1">
    <source>
        <dbReference type="ARBA" id="ARBA00000966"/>
    </source>
</evidence>
<feature type="signal peptide" evidence="11">
    <location>
        <begin position="1"/>
        <end position="17"/>
    </location>
</feature>
<dbReference type="Proteomes" id="UP001150904">
    <property type="component" value="Unassembled WGS sequence"/>
</dbReference>
<proteinExistence type="inferred from homology"/>
<comment type="function">
    <text evidence="9">Has endoglucanase activity on substrates containing beta-1,4 glycosidic bonds, like in carboxymethylcellulose (CMC), hydroxyethylcellulose (HEC) and beta-glucan. Involved in the degradation of complex natural cellulosic substrates.</text>
</comment>
<evidence type="ECO:0000256" key="5">
    <source>
        <dbReference type="ARBA" id="ARBA00023180"/>
    </source>
</evidence>
<keyword evidence="13" id="KW-1185">Reference proteome</keyword>
<evidence type="ECO:0000256" key="10">
    <source>
        <dbReference type="RuleBase" id="RU361164"/>
    </source>
</evidence>
<accession>A0A9W9N3I5</accession>
<dbReference type="OrthoDB" id="412382at2759"/>
<dbReference type="AlphaFoldDB" id="A0A9W9N3I5"/>
<feature type="chain" id="PRO_5040984276" description="Glucanase" evidence="11">
    <location>
        <begin position="18"/>
        <end position="415"/>
    </location>
</feature>
<evidence type="ECO:0000313" key="12">
    <source>
        <dbReference type="EMBL" id="KAJ5212531.1"/>
    </source>
</evidence>
<dbReference type="PANTHER" id="PTHR33753:SF1">
    <property type="entry name" value="ENDO-BETA-1,4-GLUCANASE CELB"/>
    <property type="match status" value="1"/>
</dbReference>
<gene>
    <name evidence="12" type="ORF">N7498_004177</name>
</gene>
<comment type="catalytic activity">
    <reaction evidence="1">
        <text>Endohydrolysis of (1-&gt;4)-beta-D-glucosidic linkages in cellulose, lichenin and cereal beta-D-glucans.</text>
        <dbReference type="EC" id="3.2.1.4"/>
    </reaction>
</comment>